<evidence type="ECO:0000313" key="3">
    <source>
        <dbReference type="Proteomes" id="UP000429232"/>
    </source>
</evidence>
<organism evidence="2 3">
    <name type="scientific">Mucilaginibacter ginkgonis</name>
    <dbReference type="NCBI Taxonomy" id="2682091"/>
    <lineage>
        <taxon>Bacteria</taxon>
        <taxon>Pseudomonadati</taxon>
        <taxon>Bacteroidota</taxon>
        <taxon>Sphingobacteriia</taxon>
        <taxon>Sphingobacteriales</taxon>
        <taxon>Sphingobacteriaceae</taxon>
        <taxon>Mucilaginibacter</taxon>
    </lineage>
</organism>
<dbReference type="InterPro" id="IPR045175">
    <property type="entry name" value="M28_fam"/>
</dbReference>
<dbReference type="KEGG" id="mgik:GO620_012775"/>
<dbReference type="Gene3D" id="3.40.630.10">
    <property type="entry name" value="Zn peptidases"/>
    <property type="match status" value="1"/>
</dbReference>
<keyword evidence="3" id="KW-1185">Reference proteome</keyword>
<accession>A0A6I4I4Z6</accession>
<dbReference type="GO" id="GO:0006508">
    <property type="term" value="P:proteolysis"/>
    <property type="evidence" value="ECO:0007669"/>
    <property type="project" value="InterPro"/>
</dbReference>
<proteinExistence type="predicted"/>
<sequence>MKKLALLIPALLAYSAIVAQPKSTTLPPALSSIKEADLKRDIFDIASDGFRGRRAGTIDEFRAAAWVAQKAMEAGLKPAGEDGTYFQFYNIKRTQMAANSMLSVNNQPLTLSKDYWASQPVDARFSGNVKWLNTMADTSADLQGKIVAMPILPPTPLPAKWISLYGYRYAALAIRQQSAILRRHGVSAIIFVADAVIESEGTLAFVSHNFQEGQYVVQGSPVTARVKPLPTLLMRGALAQQLKAGASIEADLRAETYLYPSVNVIAKAAGTDVKLKEEYILFSGHHDHDGIGNPVAQDSIWNGADDNASVTVGMLAIGRAWVAHPGKRSVLFVWHGAEERGLLGSRWYAAHPTVNKQSIVAVLNGDMIGRNSVDSAALLGSIAPHKNSTALVDMAYKANSSLTKFNIDTSWDDAKHPEGWYFRSDHVPYAQAGIPSIFFTSLLHPDYHTPKDEPAGISIPKLTKMTKWMYATGWLVSQTTARPALDGK</sequence>
<dbReference type="RefSeq" id="WP_157525765.1">
    <property type="nucleotide sequence ID" value="NZ_CP066775.1"/>
</dbReference>
<dbReference type="PANTHER" id="PTHR12147:SF26">
    <property type="entry name" value="PEPTIDASE M28 DOMAIN-CONTAINING PROTEIN"/>
    <property type="match status" value="1"/>
</dbReference>
<dbReference type="Gene3D" id="3.50.30.30">
    <property type="match status" value="1"/>
</dbReference>
<gene>
    <name evidence="2" type="ORF">GO620_012775</name>
</gene>
<dbReference type="Pfam" id="PF04389">
    <property type="entry name" value="Peptidase_M28"/>
    <property type="match status" value="1"/>
</dbReference>
<protein>
    <submittedName>
        <fullName evidence="2">M28 family peptidase</fullName>
    </submittedName>
</protein>
<dbReference type="AlphaFoldDB" id="A0A6I4I4Z6"/>
<evidence type="ECO:0000259" key="1">
    <source>
        <dbReference type="Pfam" id="PF04389"/>
    </source>
</evidence>
<reference evidence="2 3" key="1">
    <citation type="submission" date="2020-12" db="EMBL/GenBank/DDBJ databases">
        <title>HMF7856_wgs.fasta genome submission.</title>
        <authorList>
            <person name="Kang H."/>
            <person name="Kim H."/>
            <person name="Joh K."/>
        </authorList>
    </citation>
    <scope>NUCLEOTIDE SEQUENCE [LARGE SCALE GENOMIC DNA]</scope>
    <source>
        <strain evidence="2 3">HMF7856</strain>
    </source>
</reference>
<dbReference type="PANTHER" id="PTHR12147">
    <property type="entry name" value="METALLOPEPTIDASE M28 FAMILY MEMBER"/>
    <property type="match status" value="1"/>
</dbReference>
<dbReference type="Proteomes" id="UP000429232">
    <property type="component" value="Chromosome"/>
</dbReference>
<dbReference type="SUPFAM" id="SSF53187">
    <property type="entry name" value="Zn-dependent exopeptidases"/>
    <property type="match status" value="1"/>
</dbReference>
<dbReference type="EMBL" id="CP066775">
    <property type="protein sequence ID" value="QQL49047.1"/>
    <property type="molecule type" value="Genomic_DNA"/>
</dbReference>
<dbReference type="InterPro" id="IPR007484">
    <property type="entry name" value="Peptidase_M28"/>
</dbReference>
<name>A0A6I4I4Z6_9SPHI</name>
<dbReference type="GO" id="GO:0008235">
    <property type="term" value="F:metalloexopeptidase activity"/>
    <property type="evidence" value="ECO:0007669"/>
    <property type="project" value="InterPro"/>
</dbReference>
<feature type="domain" description="Peptidase M28" evidence="1">
    <location>
        <begin position="263"/>
        <end position="469"/>
    </location>
</feature>
<evidence type="ECO:0000313" key="2">
    <source>
        <dbReference type="EMBL" id="QQL49047.1"/>
    </source>
</evidence>